<dbReference type="Gene3D" id="3.50.40.10">
    <property type="entry name" value="Phenylalanyl-trna Synthetase, Chain B, domain 3"/>
    <property type="match status" value="1"/>
</dbReference>
<evidence type="ECO:0000256" key="18">
    <source>
        <dbReference type="ARBA" id="ARBA00022842"/>
    </source>
</evidence>
<dbReference type="InterPro" id="IPR041616">
    <property type="entry name" value="PheRS_beta_core"/>
</dbReference>
<feature type="transmembrane region" description="Helical" evidence="27">
    <location>
        <begin position="1832"/>
        <end position="1857"/>
    </location>
</feature>
<dbReference type="FunFam" id="3.30.56.10:FF:000004">
    <property type="entry name" value="Phenylalanyl-tRNA synthetase, beta subunit"/>
    <property type="match status" value="1"/>
</dbReference>
<dbReference type="PROSITE" id="PS51483">
    <property type="entry name" value="B5"/>
    <property type="match status" value="1"/>
</dbReference>
<dbReference type="PROSITE" id="PS00107">
    <property type="entry name" value="PROTEIN_KINASE_ATP"/>
    <property type="match status" value="1"/>
</dbReference>
<dbReference type="SUPFAM" id="SSF52058">
    <property type="entry name" value="L domain-like"/>
    <property type="match status" value="1"/>
</dbReference>
<feature type="transmembrane region" description="Helical" evidence="27">
    <location>
        <begin position="1467"/>
        <end position="1487"/>
    </location>
</feature>
<comment type="subcellular location">
    <subcellularLocation>
        <location evidence="4">Cytoplasm</location>
    </subcellularLocation>
    <subcellularLocation>
        <location evidence="2">Membrane</location>
        <topology evidence="2">Multi-pass membrane protein</topology>
    </subcellularLocation>
    <subcellularLocation>
        <location evidence="3">Membrane</location>
        <topology evidence="3">Single-pass type I membrane protein</topology>
    </subcellularLocation>
</comment>
<dbReference type="FunFam" id="3.30.930.10:FF:000059">
    <property type="entry name" value="phenylalanine--tRNA ligase beta subunit"/>
    <property type="match status" value="1"/>
</dbReference>
<evidence type="ECO:0000256" key="25">
    <source>
        <dbReference type="ARBA" id="ARBA00049255"/>
    </source>
</evidence>
<evidence type="ECO:0000256" key="13">
    <source>
        <dbReference type="ARBA" id="ARBA00022723"/>
    </source>
</evidence>
<keyword evidence="15" id="KW-0677">Repeat</keyword>
<dbReference type="FunFam" id="3.80.10.10:FF:000275">
    <property type="entry name" value="Leucine-rich repeat receptor-like protein kinase"/>
    <property type="match status" value="1"/>
</dbReference>
<evidence type="ECO:0000256" key="1">
    <source>
        <dbReference type="ARBA" id="ARBA00001946"/>
    </source>
</evidence>
<dbReference type="GO" id="GO:0005524">
    <property type="term" value="F:ATP binding"/>
    <property type="evidence" value="ECO:0007669"/>
    <property type="project" value="UniProtKB-UniRule"/>
</dbReference>
<dbReference type="InterPro" id="IPR001611">
    <property type="entry name" value="Leu-rich_rpt"/>
</dbReference>
<evidence type="ECO:0000256" key="9">
    <source>
        <dbReference type="ARBA" id="ARBA00022490"/>
    </source>
</evidence>
<feature type="domain" description="B5" evidence="29">
    <location>
        <begin position="868"/>
        <end position="948"/>
    </location>
</feature>
<protein>
    <recommendedName>
        <fullName evidence="8">phenylalanine--tRNA ligase</fullName>
        <ecNumber evidence="8">6.1.1.20</ecNumber>
    </recommendedName>
    <alternativeName>
        <fullName evidence="24">Phenylalanyl-tRNA synthetase beta subunit</fullName>
    </alternativeName>
</protein>
<dbReference type="InterPro" id="IPR011009">
    <property type="entry name" value="Kinase-like_dom_sf"/>
</dbReference>
<evidence type="ECO:0000256" key="11">
    <source>
        <dbReference type="ARBA" id="ARBA00022614"/>
    </source>
</evidence>
<dbReference type="GO" id="GO:0004826">
    <property type="term" value="F:phenylalanine-tRNA ligase activity"/>
    <property type="evidence" value="ECO:0007669"/>
    <property type="project" value="UniProtKB-EC"/>
</dbReference>
<dbReference type="EMBL" id="OU466862">
    <property type="protein sequence ID" value="CAH2072639.1"/>
    <property type="molecule type" value="Genomic_DNA"/>
</dbReference>
<comment type="similarity">
    <text evidence="6">Belongs to the RLP family.</text>
</comment>
<dbReference type="InterPro" id="IPR009061">
    <property type="entry name" value="DNA-bd_dom_put_sf"/>
</dbReference>
<comment type="cofactor">
    <cofactor evidence="1">
        <name>Mg(2+)</name>
        <dbReference type="ChEBI" id="CHEBI:18420"/>
    </cofactor>
</comment>
<evidence type="ECO:0000313" key="30">
    <source>
        <dbReference type="EMBL" id="CAH2072639.1"/>
    </source>
</evidence>
<dbReference type="InterPro" id="IPR015943">
    <property type="entry name" value="WD40/YVTN_repeat-like_dom_sf"/>
</dbReference>
<keyword evidence="31" id="KW-1185">Reference proteome</keyword>
<comment type="catalytic activity">
    <reaction evidence="25">
        <text>tRNA(Phe) + L-phenylalanine + ATP = L-phenylalanyl-tRNA(Phe) + AMP + diphosphate + H(+)</text>
        <dbReference type="Rhea" id="RHEA:19413"/>
        <dbReference type="Rhea" id="RHEA-COMP:9668"/>
        <dbReference type="Rhea" id="RHEA-COMP:9699"/>
        <dbReference type="ChEBI" id="CHEBI:15378"/>
        <dbReference type="ChEBI" id="CHEBI:30616"/>
        <dbReference type="ChEBI" id="CHEBI:33019"/>
        <dbReference type="ChEBI" id="CHEBI:58095"/>
        <dbReference type="ChEBI" id="CHEBI:78442"/>
        <dbReference type="ChEBI" id="CHEBI:78531"/>
        <dbReference type="ChEBI" id="CHEBI:456215"/>
        <dbReference type="EC" id="6.1.1.20"/>
    </reaction>
</comment>
<evidence type="ECO:0000256" key="14">
    <source>
        <dbReference type="ARBA" id="ARBA00022729"/>
    </source>
</evidence>
<dbReference type="Gene3D" id="3.30.930.10">
    <property type="entry name" value="Bira Bifunctional Protein, Domain 2"/>
    <property type="match status" value="1"/>
</dbReference>
<dbReference type="PANTHER" id="PTHR10947:SF0">
    <property type="entry name" value="PHENYLALANINE--TRNA LIGASE BETA SUBUNIT"/>
    <property type="match status" value="1"/>
</dbReference>
<dbReference type="InterPro" id="IPR011047">
    <property type="entry name" value="Quinoprotein_ADH-like_sf"/>
</dbReference>
<organism evidence="30 31">
    <name type="scientific">Thlaspi arvense</name>
    <name type="common">Field penny-cress</name>
    <dbReference type="NCBI Taxonomy" id="13288"/>
    <lineage>
        <taxon>Eukaryota</taxon>
        <taxon>Viridiplantae</taxon>
        <taxon>Streptophyta</taxon>
        <taxon>Embryophyta</taxon>
        <taxon>Tracheophyta</taxon>
        <taxon>Spermatophyta</taxon>
        <taxon>Magnoliopsida</taxon>
        <taxon>eudicotyledons</taxon>
        <taxon>Gunneridae</taxon>
        <taxon>Pentapetalae</taxon>
        <taxon>rosids</taxon>
        <taxon>malvids</taxon>
        <taxon>Brassicales</taxon>
        <taxon>Brassicaceae</taxon>
        <taxon>Thlaspideae</taxon>
        <taxon>Thlaspi</taxon>
    </lineage>
</organism>
<dbReference type="InterPro" id="IPR020825">
    <property type="entry name" value="Phe-tRNA_synthase-like_B3/B4"/>
</dbReference>
<dbReference type="FunFam" id="3.50.40.10:FF:000002">
    <property type="entry name" value="phenylalanine--tRNA ligase beta subunit"/>
    <property type="match status" value="1"/>
</dbReference>
<evidence type="ECO:0000256" key="3">
    <source>
        <dbReference type="ARBA" id="ARBA00004479"/>
    </source>
</evidence>
<keyword evidence="17 26" id="KW-0067">ATP-binding</keyword>
<dbReference type="FunFam" id="1.20.120.1630:FF:000017">
    <property type="entry name" value="3-oxo-5-alpha-steroid 4-dehydrogenase family protein"/>
    <property type="match status" value="1"/>
</dbReference>
<reference evidence="30 31" key="1">
    <citation type="submission" date="2022-03" db="EMBL/GenBank/DDBJ databases">
        <authorList>
            <person name="Nunn A."/>
            <person name="Chopra R."/>
            <person name="Nunn A."/>
            <person name="Contreras Garrido A."/>
        </authorList>
    </citation>
    <scope>NUCLEOTIDE SEQUENCE [LARGE SCALE GENOMIC DNA]</scope>
</reference>
<accession>A0AAU9STT6</accession>
<keyword evidence="11" id="KW-0433">Leucine-rich repeat</keyword>
<dbReference type="InterPro" id="IPR045060">
    <property type="entry name" value="Phe-tRNA-ligase_IIc_bsu"/>
</dbReference>
<evidence type="ECO:0000256" key="8">
    <source>
        <dbReference type="ARBA" id="ARBA00012814"/>
    </source>
</evidence>
<evidence type="ECO:0000256" key="21">
    <source>
        <dbReference type="ARBA" id="ARBA00023136"/>
    </source>
</evidence>
<dbReference type="Gene3D" id="3.80.10.10">
    <property type="entry name" value="Ribonuclease Inhibitor"/>
    <property type="match status" value="1"/>
</dbReference>
<dbReference type="InterPro" id="IPR005146">
    <property type="entry name" value="B3/B4_tRNA-bd"/>
</dbReference>
<dbReference type="InterPro" id="IPR001104">
    <property type="entry name" value="3-oxo-5_a-steroid_4-DH_C"/>
</dbReference>
<dbReference type="Gene3D" id="3.30.56.10">
    <property type="match status" value="2"/>
</dbReference>
<evidence type="ECO:0000259" key="29">
    <source>
        <dbReference type="PROSITE" id="PS51483"/>
    </source>
</evidence>
<keyword evidence="19" id="KW-0648">Protein biosynthesis</keyword>
<dbReference type="GO" id="GO:0009328">
    <property type="term" value="C:phenylalanine-tRNA ligase complex"/>
    <property type="evidence" value="ECO:0007669"/>
    <property type="project" value="TreeGrafter"/>
</dbReference>
<evidence type="ECO:0000256" key="22">
    <source>
        <dbReference type="ARBA" id="ARBA00023146"/>
    </source>
</evidence>
<dbReference type="EC" id="6.1.1.20" evidence="8"/>
<dbReference type="SUPFAM" id="SSF50998">
    <property type="entry name" value="Quinoprotein alcohol dehydrogenase-like"/>
    <property type="match status" value="1"/>
</dbReference>
<evidence type="ECO:0000256" key="24">
    <source>
        <dbReference type="ARBA" id="ARBA00033189"/>
    </source>
</evidence>
<evidence type="ECO:0000256" key="7">
    <source>
        <dbReference type="ARBA" id="ARBA00011209"/>
    </source>
</evidence>
<dbReference type="GO" id="GO:0006432">
    <property type="term" value="P:phenylalanyl-tRNA aminoacylation"/>
    <property type="evidence" value="ECO:0007669"/>
    <property type="project" value="InterPro"/>
</dbReference>
<dbReference type="SUPFAM" id="SSF46955">
    <property type="entry name" value="Putative DNA-binding domain"/>
    <property type="match status" value="2"/>
</dbReference>
<evidence type="ECO:0000256" key="19">
    <source>
        <dbReference type="ARBA" id="ARBA00022917"/>
    </source>
</evidence>
<evidence type="ECO:0000313" key="31">
    <source>
        <dbReference type="Proteomes" id="UP000836841"/>
    </source>
</evidence>
<feature type="chain" id="PRO_5043605847" description="phenylalanine--tRNA ligase" evidence="28">
    <location>
        <begin position="31"/>
        <end position="1965"/>
    </location>
</feature>
<feature type="transmembrane region" description="Helical" evidence="27">
    <location>
        <begin position="1409"/>
        <end position="1428"/>
    </location>
</feature>
<keyword evidence="23" id="KW-0325">Glycoprotein</keyword>
<dbReference type="Pfam" id="PF08263">
    <property type="entry name" value="LRRNT_2"/>
    <property type="match status" value="1"/>
</dbReference>
<dbReference type="Proteomes" id="UP000836841">
    <property type="component" value="Chromosome 6"/>
</dbReference>
<keyword evidence="9" id="KW-0963">Cytoplasm</keyword>
<dbReference type="InterPro" id="IPR013210">
    <property type="entry name" value="LRR_N_plant-typ"/>
</dbReference>
<keyword evidence="10" id="KW-0436">Ligase</keyword>
<evidence type="ECO:0000256" key="17">
    <source>
        <dbReference type="ARBA" id="ARBA00022840"/>
    </source>
</evidence>
<evidence type="ECO:0000256" key="2">
    <source>
        <dbReference type="ARBA" id="ARBA00004141"/>
    </source>
</evidence>
<dbReference type="InterPro" id="IPR005147">
    <property type="entry name" value="tRNA_synthase_B5-dom"/>
</dbReference>
<dbReference type="SMART" id="SM00873">
    <property type="entry name" value="B3_4"/>
    <property type="match status" value="1"/>
</dbReference>
<dbReference type="GO" id="GO:0016627">
    <property type="term" value="F:oxidoreductase activity, acting on the CH-CH group of donors"/>
    <property type="evidence" value="ECO:0007669"/>
    <property type="project" value="InterPro"/>
</dbReference>
<dbReference type="Pfam" id="PF02544">
    <property type="entry name" value="Steroid_dh"/>
    <property type="match status" value="1"/>
</dbReference>
<dbReference type="GO" id="GO:0003723">
    <property type="term" value="F:RNA binding"/>
    <property type="evidence" value="ECO:0007669"/>
    <property type="project" value="InterPro"/>
</dbReference>
<dbReference type="InterPro" id="IPR032675">
    <property type="entry name" value="LRR_dom_sf"/>
</dbReference>
<evidence type="ECO:0000256" key="10">
    <source>
        <dbReference type="ARBA" id="ARBA00022598"/>
    </source>
</evidence>
<feature type="transmembrane region" description="Helical" evidence="27">
    <location>
        <begin position="1347"/>
        <end position="1367"/>
    </location>
</feature>
<evidence type="ECO:0000256" key="23">
    <source>
        <dbReference type="ARBA" id="ARBA00023180"/>
    </source>
</evidence>
<keyword evidence="13" id="KW-0479">Metal-binding</keyword>
<evidence type="ECO:0000256" key="4">
    <source>
        <dbReference type="ARBA" id="ARBA00004496"/>
    </source>
</evidence>
<name>A0AAU9STT6_THLAR</name>
<dbReference type="InterPro" id="IPR040659">
    <property type="entry name" value="PhetRS_B1"/>
</dbReference>
<comment type="subunit">
    <text evidence="7">Tetramer of two alpha and two beta subunits.</text>
</comment>
<keyword evidence="12 27" id="KW-0812">Transmembrane</keyword>
<feature type="binding site" evidence="26">
    <location>
        <position position="319"/>
    </location>
    <ligand>
        <name>ATP</name>
        <dbReference type="ChEBI" id="CHEBI:30616"/>
    </ligand>
</feature>
<dbReference type="PANTHER" id="PTHR10947">
    <property type="entry name" value="PHENYLALANYL-TRNA SYNTHETASE BETA CHAIN AND LEUCINE-RICH REPEAT-CONTAINING PROTEIN 47"/>
    <property type="match status" value="1"/>
</dbReference>
<dbReference type="GO" id="GO:0000287">
    <property type="term" value="F:magnesium ion binding"/>
    <property type="evidence" value="ECO:0007669"/>
    <property type="project" value="InterPro"/>
</dbReference>
<keyword evidence="16 26" id="KW-0547">Nucleotide-binding</keyword>
<keyword evidence="14 28" id="KW-0732">Signal</keyword>
<dbReference type="Pfam" id="PF00560">
    <property type="entry name" value="LRR_1"/>
    <property type="match status" value="3"/>
</dbReference>
<dbReference type="InterPro" id="IPR001245">
    <property type="entry name" value="Ser-Thr/Tyr_kinase_cat_dom"/>
</dbReference>
<feature type="transmembrane region" description="Helical" evidence="27">
    <location>
        <begin position="226"/>
        <end position="250"/>
    </location>
</feature>
<feature type="transmembrane region" description="Helical" evidence="27">
    <location>
        <begin position="1383"/>
        <end position="1403"/>
    </location>
</feature>
<dbReference type="Gene3D" id="2.130.10.10">
    <property type="entry name" value="YVTN repeat-like/Quinoprotein amine dehydrogenase"/>
    <property type="match status" value="1"/>
</dbReference>
<keyword evidence="21 27" id="KW-0472">Membrane</keyword>
<evidence type="ECO:0000256" key="6">
    <source>
        <dbReference type="ARBA" id="ARBA00009592"/>
    </source>
</evidence>
<evidence type="ECO:0000256" key="5">
    <source>
        <dbReference type="ARBA" id="ARBA00007438"/>
    </source>
</evidence>
<dbReference type="SUPFAM" id="SSF55681">
    <property type="entry name" value="Class II aaRS and biotin synthetases"/>
    <property type="match status" value="1"/>
</dbReference>
<dbReference type="FunFam" id="3.30.56.10:FF:000005">
    <property type="entry name" value="Phenylalanine--tRNA ligase beta subunit"/>
    <property type="match status" value="1"/>
</dbReference>
<dbReference type="Pfam" id="PF03483">
    <property type="entry name" value="B3_4"/>
    <property type="match status" value="1"/>
</dbReference>
<dbReference type="Pfam" id="PF07714">
    <property type="entry name" value="PK_Tyr_Ser-Thr"/>
    <property type="match status" value="2"/>
</dbReference>
<keyword evidence="18" id="KW-0460">Magnesium</keyword>
<keyword evidence="22" id="KW-0030">Aminoacyl-tRNA synthetase</keyword>
<dbReference type="CDD" id="cd00769">
    <property type="entry name" value="PheRS_beta_core"/>
    <property type="match status" value="1"/>
</dbReference>
<dbReference type="Pfam" id="PF17759">
    <property type="entry name" value="tRNA_synthFbeta"/>
    <property type="match status" value="1"/>
</dbReference>
<evidence type="ECO:0000256" key="12">
    <source>
        <dbReference type="ARBA" id="ARBA00022692"/>
    </source>
</evidence>
<gene>
    <name evidence="30" type="ORF">TAV2_LOCUS20275</name>
</gene>
<evidence type="ECO:0000256" key="20">
    <source>
        <dbReference type="ARBA" id="ARBA00022989"/>
    </source>
</evidence>
<sequence>MSLSTIDMMMTRSFLVYFLGLLCLLSSVNALLSSKGVNFEVQALMDIKASLHDPHGVLDNWDRDAVDPCSWTMVTCSPESFVIGLGTPSQNLSGTLSPSITNLTNLRIVLLQNNNITGKIPAEIGRLTRLETLDLSDNFFRGEIPFSLGYLRSLQYLRLNNNSLSGVFPLSLSNMTQLAFLIVGNPLICPTGNEPDCNGTTLIPMSMNLNETGAPLYPGRSKNHKMAIAVGSSVGVVSLIFIAVGLFLWWRQRHSQNTFFDVKDGYHHEEVSLGNLRRFGFRELQIATNNFSSKNLLGKGGYGNVYKGILGDSTVVAVKRLKDGNALGGEIQFQTEVEMISLAVHRNLLRLYGTVGHIAPEYLSTGQSSEKTDVFGFGILLLELVTGQRALEFGKAANQKGAMLEWVKKIHQEKKLEVLVDKELLKKKSYDEIELEEMVRVALLCTQYLPGHRPKMSEVVRMLEGDGLAERWEASQRSDSASKCSNRINEFMSSSDRYSDLTDDSTLLAQAMELSVYVLCNSCLESWNFKRFSISPVSKNSRSHILHCSLAAAAQRSPAYSINPTMPTVSLGRDRLFAALGESYTQEEFEDLCFRFGIELDDVTTEKAIIRKEKHIEEEADDDEEVIYKIEIPANRYDLLCLEGLAQALRVFNKKQEIPTYRLADIGKDKMLKMNVKSETSQIRPYVVCAVLRGVTFDEARYNSFIDLQDKLHQNICRRRSLVAIGTHDLDTLQGPFTYEALSPMDINFVPLKQTKSFRADELIEFYKSDLKLKKYLHIIESSPVFPVLYDSKRTVLSLPPIINGAHSAISLQTKNVLIECTATDLTKAKIVLNTMVTAFSEYCERKFEIEPVEVSYDKGESYIYPDLAVYDMEVALSYINDSIGVSLELEEVTSLLNRMQLRAERSKSTDSQCLVKVHVPPSRSDVLHPCDVMEDVAIAYGYNNISTRKPDSIKPLPLNELSDLLRTEIAMNVYTEVLTWILCSHKENFAMLNREDDKSAVIIGNPRSADFEVVRTRLMPGILKTVGSNKDHPKPIKIYEIGDVTLLDETKDVGASNRRHLAALRCGATSGFELIHGLVDRIMEVMGIPFVASGDNTGYYIKQSQEPEFLPGRQASIICKGKHVGYFGIVHPQVLNNFDITDPCSFVEIDIQALIIQSCRNRSIFFLQRANQTIIKRNQNMEMATSFVYPPPPSILLNTMSVVGLAAFAKIGWSEVRGNHLKYSKFNNASSPSSSPQPQKQRFGSISSRNGMLLLYTPAFLAASASFFVLPSDDLRFLLLKSALALHFFKRVFEVLFIHKYSGEMAVDSAFVITSSYFSSTALMLYSQNLSLGLTEPALDLKFPGIAMFVVGIVGNLYHHCLLANLRKEDGKKEYKIPKGGLFGTVICPHYLFEILVFWGFFLISQTIYSLSFAMGTTFYLIGRSYATRRWYLSKFEDFPKHIKALIPFFGRQIFRTDRSAIMVDFRFLFVSLMFFFFVFSTVSQLPDQTAENKSVRILSKTLIGDDGRVYACSDNDLFSFESNGSIAWSVHMNFKCNTGLAPVYSGFSQVLVLAENRILRVNFPRNGTKSEPEMFFDPGETILGFAISNNEGDLYSLSLRGPYYQWIQDFSLVDRFFTVTPGNNGLVYVVFPTKSLVFALDSFSGDILWQKSVGQLAETSGSDPVIDTNSWVTIGSLDGTLYSFSRTGELQILPENAETDSVIQVEPILDCSGNAVYFSRTKLEGRVDGVIGDSSYVSAKKSETAVFSLVVPETRSIYWSQSYSDQIPSSLLDDDLQHFVLDERIVLAFVAASNSGNLLRCRSKHDKLSSSCSFSEAEHLDIYIGNERAIIWFLLFEFVIMVLFAALVRFCFIFWRKKKLQGRPFSAFLDKRRFLHRKSREIDRTITRLQNESTVDGFAADKIGELVQERENVKRKLSSTYSLGRDTDMSKPKDSVLPLYGGGELKICLVYPQGIPMQKQKTR</sequence>
<dbReference type="Pfam" id="PF03484">
    <property type="entry name" value="B5"/>
    <property type="match status" value="1"/>
</dbReference>
<dbReference type="Gene3D" id="3.30.200.20">
    <property type="entry name" value="Phosphorylase Kinase, domain 1"/>
    <property type="match status" value="1"/>
</dbReference>
<dbReference type="SMART" id="SM00874">
    <property type="entry name" value="B5"/>
    <property type="match status" value="1"/>
</dbReference>
<comment type="similarity">
    <text evidence="5">Belongs to the phenylalanyl-tRNA synthetase beta subunit family. Type 2 subfamily.</text>
</comment>
<proteinExistence type="inferred from homology"/>
<dbReference type="GO" id="GO:0016020">
    <property type="term" value="C:membrane"/>
    <property type="evidence" value="ECO:0007669"/>
    <property type="project" value="UniProtKB-SubCell"/>
</dbReference>
<dbReference type="Pfam" id="PF18262">
    <property type="entry name" value="PhetRS_B1"/>
    <property type="match status" value="1"/>
</dbReference>
<evidence type="ECO:0000256" key="15">
    <source>
        <dbReference type="ARBA" id="ARBA00022737"/>
    </source>
</evidence>
<dbReference type="GO" id="GO:0006629">
    <property type="term" value="P:lipid metabolic process"/>
    <property type="evidence" value="ECO:0007669"/>
    <property type="project" value="InterPro"/>
</dbReference>
<evidence type="ECO:0000256" key="26">
    <source>
        <dbReference type="PROSITE-ProRule" id="PRU10141"/>
    </source>
</evidence>
<dbReference type="InterPro" id="IPR004531">
    <property type="entry name" value="Phe-tRNA-synth_IIc_bsu_arc_euk"/>
</dbReference>
<dbReference type="InterPro" id="IPR045864">
    <property type="entry name" value="aa-tRNA-synth_II/BPL/LPL"/>
</dbReference>
<dbReference type="NCBIfam" id="TIGR00471">
    <property type="entry name" value="pheT_arch"/>
    <property type="match status" value="1"/>
</dbReference>
<dbReference type="GO" id="GO:0004672">
    <property type="term" value="F:protein kinase activity"/>
    <property type="evidence" value="ECO:0007669"/>
    <property type="project" value="InterPro"/>
</dbReference>
<dbReference type="Gene3D" id="1.10.510.10">
    <property type="entry name" value="Transferase(Phosphotransferase) domain 1"/>
    <property type="match status" value="1"/>
</dbReference>
<evidence type="ECO:0000256" key="16">
    <source>
        <dbReference type="ARBA" id="ARBA00022741"/>
    </source>
</evidence>
<feature type="signal peptide" evidence="28">
    <location>
        <begin position="1"/>
        <end position="30"/>
    </location>
</feature>
<evidence type="ECO:0000256" key="28">
    <source>
        <dbReference type="SAM" id="SignalP"/>
    </source>
</evidence>
<keyword evidence="20 27" id="KW-1133">Transmembrane helix</keyword>
<evidence type="ECO:0000256" key="27">
    <source>
        <dbReference type="SAM" id="Phobius"/>
    </source>
</evidence>
<dbReference type="FunFam" id="3.30.200.20:FF:000015">
    <property type="entry name" value="Somatic embryogenesis receptor kinase 1"/>
    <property type="match status" value="1"/>
</dbReference>
<dbReference type="SUPFAM" id="SSF56112">
    <property type="entry name" value="Protein kinase-like (PK-like)"/>
    <property type="match status" value="1"/>
</dbReference>
<dbReference type="PROSITE" id="PS50244">
    <property type="entry name" value="S5A_REDUCTASE"/>
    <property type="match status" value="1"/>
</dbReference>
<dbReference type="InterPro" id="IPR017441">
    <property type="entry name" value="Protein_kinase_ATP_BS"/>
</dbReference>